<sequence>MVAVLIVDEDNRSRAKPSDSQAPQDCSKLVIRNVPFEANKKELRDLLSSFGELTSLRLPSKFDGSHRGFAFAEFVTCYAEDQIPKAMCFSSFPGCMKCAWMYRTDRARQISRLLFSSDRCSALASCELLSPRHSSSTSSDSSGSSMEGRLSSSKEGWGEQEEE</sequence>
<dbReference type="RefSeq" id="XP_005831655.1">
    <property type="nucleotide sequence ID" value="XM_005831598.1"/>
</dbReference>
<dbReference type="EnsemblProtists" id="EKX44675">
    <property type="protein sequence ID" value="EKX44675"/>
    <property type="gene ID" value="GUITHDRAFT_109453"/>
</dbReference>
<dbReference type="EMBL" id="JH993003">
    <property type="protein sequence ID" value="EKX44675.1"/>
    <property type="molecule type" value="Genomic_DNA"/>
</dbReference>
<feature type="region of interest" description="Disordered" evidence="3">
    <location>
        <begin position="129"/>
        <end position="163"/>
    </location>
</feature>
<dbReference type="STRING" id="905079.L1J9C8"/>
<evidence type="ECO:0000256" key="2">
    <source>
        <dbReference type="PROSITE-ProRule" id="PRU00176"/>
    </source>
</evidence>
<dbReference type="InterPro" id="IPR012677">
    <property type="entry name" value="Nucleotide-bd_a/b_plait_sf"/>
</dbReference>
<accession>L1J9C8</accession>
<dbReference type="KEGG" id="gtt:GUITHDRAFT_109453"/>
<dbReference type="Proteomes" id="UP000011087">
    <property type="component" value="Unassembled WGS sequence"/>
</dbReference>
<dbReference type="PANTHER" id="PTHR10352">
    <property type="entry name" value="EUKARYOTIC TRANSLATION INITIATION FACTOR 3 SUBUNIT G"/>
    <property type="match status" value="1"/>
</dbReference>
<dbReference type="eggNOG" id="KOG0110">
    <property type="taxonomic scope" value="Eukaryota"/>
</dbReference>
<dbReference type="SMART" id="SM00360">
    <property type="entry name" value="RRM"/>
    <property type="match status" value="1"/>
</dbReference>
<dbReference type="OrthoDB" id="5857067at2759"/>
<evidence type="ECO:0000313" key="7">
    <source>
        <dbReference type="Proteomes" id="UP000011087"/>
    </source>
</evidence>
<dbReference type="InterPro" id="IPR035979">
    <property type="entry name" value="RBD_domain_sf"/>
</dbReference>
<dbReference type="Gene3D" id="3.30.70.330">
    <property type="match status" value="1"/>
</dbReference>
<dbReference type="Pfam" id="PF00076">
    <property type="entry name" value="RRM_1"/>
    <property type="match status" value="1"/>
</dbReference>
<reference evidence="6" key="3">
    <citation type="submission" date="2015-06" db="UniProtKB">
        <authorList>
            <consortium name="EnsemblProtists"/>
        </authorList>
    </citation>
    <scope>IDENTIFICATION</scope>
</reference>
<dbReference type="AlphaFoldDB" id="L1J9C8"/>
<proteinExistence type="predicted"/>
<evidence type="ECO:0000313" key="6">
    <source>
        <dbReference type="EnsemblProtists" id="EKX44675"/>
    </source>
</evidence>
<dbReference type="InterPro" id="IPR000504">
    <property type="entry name" value="RRM_dom"/>
</dbReference>
<keyword evidence="7" id="KW-1185">Reference proteome</keyword>
<dbReference type="GO" id="GO:0003723">
    <property type="term" value="F:RNA binding"/>
    <property type="evidence" value="ECO:0007669"/>
    <property type="project" value="UniProtKB-UniRule"/>
</dbReference>
<dbReference type="GeneID" id="17301388"/>
<keyword evidence="1 2" id="KW-0694">RNA-binding</keyword>
<dbReference type="HOGENOM" id="CLU_1630182_0_0_1"/>
<evidence type="ECO:0000256" key="3">
    <source>
        <dbReference type="SAM" id="MobiDB-lite"/>
    </source>
</evidence>
<dbReference type="PROSITE" id="PS50102">
    <property type="entry name" value="RRM"/>
    <property type="match status" value="1"/>
</dbReference>
<feature type="domain" description="RRM" evidence="4">
    <location>
        <begin position="27"/>
        <end position="74"/>
    </location>
</feature>
<name>L1J9C8_GUITC</name>
<evidence type="ECO:0000313" key="5">
    <source>
        <dbReference type="EMBL" id="EKX44675.1"/>
    </source>
</evidence>
<evidence type="ECO:0000256" key="1">
    <source>
        <dbReference type="ARBA" id="ARBA00022884"/>
    </source>
</evidence>
<gene>
    <name evidence="5" type="ORF">GUITHDRAFT_109453</name>
</gene>
<feature type="compositionally biased region" description="Low complexity" evidence="3">
    <location>
        <begin position="131"/>
        <end position="153"/>
    </location>
</feature>
<organism evidence="5">
    <name type="scientific">Guillardia theta (strain CCMP2712)</name>
    <name type="common">Cryptophyte</name>
    <dbReference type="NCBI Taxonomy" id="905079"/>
    <lineage>
        <taxon>Eukaryota</taxon>
        <taxon>Cryptophyceae</taxon>
        <taxon>Pyrenomonadales</taxon>
        <taxon>Geminigeraceae</taxon>
        <taxon>Guillardia</taxon>
    </lineage>
</organism>
<evidence type="ECO:0000259" key="4">
    <source>
        <dbReference type="PROSITE" id="PS50102"/>
    </source>
</evidence>
<protein>
    <recommendedName>
        <fullName evidence="4">RRM domain-containing protein</fullName>
    </recommendedName>
</protein>
<dbReference type="PaxDb" id="55529-EKX44675"/>
<reference evidence="5 7" key="1">
    <citation type="journal article" date="2012" name="Nature">
        <title>Algal genomes reveal evolutionary mosaicism and the fate of nucleomorphs.</title>
        <authorList>
            <consortium name="DOE Joint Genome Institute"/>
            <person name="Curtis B.A."/>
            <person name="Tanifuji G."/>
            <person name="Burki F."/>
            <person name="Gruber A."/>
            <person name="Irimia M."/>
            <person name="Maruyama S."/>
            <person name="Arias M.C."/>
            <person name="Ball S.G."/>
            <person name="Gile G.H."/>
            <person name="Hirakawa Y."/>
            <person name="Hopkins J.F."/>
            <person name="Kuo A."/>
            <person name="Rensing S.A."/>
            <person name="Schmutz J."/>
            <person name="Symeonidi A."/>
            <person name="Elias M."/>
            <person name="Eveleigh R.J."/>
            <person name="Herman E.K."/>
            <person name="Klute M.J."/>
            <person name="Nakayama T."/>
            <person name="Obornik M."/>
            <person name="Reyes-Prieto A."/>
            <person name="Armbrust E.V."/>
            <person name="Aves S.J."/>
            <person name="Beiko R.G."/>
            <person name="Coutinho P."/>
            <person name="Dacks J.B."/>
            <person name="Durnford D.G."/>
            <person name="Fast N.M."/>
            <person name="Green B.R."/>
            <person name="Grisdale C.J."/>
            <person name="Hempel F."/>
            <person name="Henrissat B."/>
            <person name="Hoppner M.P."/>
            <person name="Ishida K."/>
            <person name="Kim E."/>
            <person name="Koreny L."/>
            <person name="Kroth P.G."/>
            <person name="Liu Y."/>
            <person name="Malik S.B."/>
            <person name="Maier U.G."/>
            <person name="McRose D."/>
            <person name="Mock T."/>
            <person name="Neilson J.A."/>
            <person name="Onodera N.T."/>
            <person name="Poole A.M."/>
            <person name="Pritham E.J."/>
            <person name="Richards T.A."/>
            <person name="Rocap G."/>
            <person name="Roy S.W."/>
            <person name="Sarai C."/>
            <person name="Schaack S."/>
            <person name="Shirato S."/>
            <person name="Slamovits C.H."/>
            <person name="Spencer D.F."/>
            <person name="Suzuki S."/>
            <person name="Worden A.Z."/>
            <person name="Zauner S."/>
            <person name="Barry K."/>
            <person name="Bell C."/>
            <person name="Bharti A.K."/>
            <person name="Crow J.A."/>
            <person name="Grimwood J."/>
            <person name="Kramer R."/>
            <person name="Lindquist E."/>
            <person name="Lucas S."/>
            <person name="Salamov A."/>
            <person name="McFadden G.I."/>
            <person name="Lane C.E."/>
            <person name="Keeling P.J."/>
            <person name="Gray M.W."/>
            <person name="Grigoriev I.V."/>
            <person name="Archibald J.M."/>
        </authorList>
    </citation>
    <scope>NUCLEOTIDE SEQUENCE</scope>
    <source>
        <strain evidence="5 7">CCMP2712</strain>
    </source>
</reference>
<dbReference type="SUPFAM" id="SSF54928">
    <property type="entry name" value="RNA-binding domain, RBD"/>
    <property type="match status" value="1"/>
</dbReference>
<reference evidence="7" key="2">
    <citation type="submission" date="2012-11" db="EMBL/GenBank/DDBJ databases">
        <authorList>
            <person name="Kuo A."/>
            <person name="Curtis B.A."/>
            <person name="Tanifuji G."/>
            <person name="Burki F."/>
            <person name="Gruber A."/>
            <person name="Irimia M."/>
            <person name="Maruyama S."/>
            <person name="Arias M.C."/>
            <person name="Ball S.G."/>
            <person name="Gile G.H."/>
            <person name="Hirakawa Y."/>
            <person name="Hopkins J.F."/>
            <person name="Rensing S.A."/>
            <person name="Schmutz J."/>
            <person name="Symeonidi A."/>
            <person name="Elias M."/>
            <person name="Eveleigh R.J."/>
            <person name="Herman E.K."/>
            <person name="Klute M.J."/>
            <person name="Nakayama T."/>
            <person name="Obornik M."/>
            <person name="Reyes-Prieto A."/>
            <person name="Armbrust E.V."/>
            <person name="Aves S.J."/>
            <person name="Beiko R.G."/>
            <person name="Coutinho P."/>
            <person name="Dacks J.B."/>
            <person name="Durnford D.G."/>
            <person name="Fast N.M."/>
            <person name="Green B.R."/>
            <person name="Grisdale C."/>
            <person name="Hempe F."/>
            <person name="Henrissat B."/>
            <person name="Hoppner M.P."/>
            <person name="Ishida K.-I."/>
            <person name="Kim E."/>
            <person name="Koreny L."/>
            <person name="Kroth P.G."/>
            <person name="Liu Y."/>
            <person name="Malik S.-B."/>
            <person name="Maier U.G."/>
            <person name="McRose D."/>
            <person name="Mock T."/>
            <person name="Neilson J.A."/>
            <person name="Onodera N.T."/>
            <person name="Poole A.M."/>
            <person name="Pritham E.J."/>
            <person name="Richards T.A."/>
            <person name="Rocap G."/>
            <person name="Roy S.W."/>
            <person name="Sarai C."/>
            <person name="Schaack S."/>
            <person name="Shirato S."/>
            <person name="Slamovits C.H."/>
            <person name="Spencer D.F."/>
            <person name="Suzuki S."/>
            <person name="Worden A.Z."/>
            <person name="Zauner S."/>
            <person name="Barry K."/>
            <person name="Bell C."/>
            <person name="Bharti A.K."/>
            <person name="Crow J.A."/>
            <person name="Grimwood J."/>
            <person name="Kramer R."/>
            <person name="Lindquist E."/>
            <person name="Lucas S."/>
            <person name="Salamov A."/>
            <person name="McFadden G.I."/>
            <person name="Lane C.E."/>
            <person name="Keeling P.J."/>
            <person name="Gray M.W."/>
            <person name="Grigoriev I.V."/>
            <person name="Archibald J.M."/>
        </authorList>
    </citation>
    <scope>NUCLEOTIDE SEQUENCE</scope>
    <source>
        <strain evidence="7">CCMP2712</strain>
    </source>
</reference>